<dbReference type="PANTHER" id="PTHR31356">
    <property type="entry name" value="THYLAKOID LUMENAL 29 KDA PROTEIN, CHLOROPLASTIC-RELATED"/>
    <property type="match status" value="1"/>
</dbReference>
<dbReference type="InterPro" id="IPR010255">
    <property type="entry name" value="Haem_peroxidase_sf"/>
</dbReference>
<dbReference type="FunFam" id="1.10.520.10:FF:000005">
    <property type="entry name" value="Cytochrome c peroxidase"/>
    <property type="match status" value="1"/>
</dbReference>
<dbReference type="InParanoid" id="G7E3N4"/>
<dbReference type="PANTHER" id="PTHR31356:SF58">
    <property type="entry name" value="CYTOCHROME C PEROXIDASE, MITOCHONDRIAL"/>
    <property type="match status" value="1"/>
</dbReference>
<evidence type="ECO:0000256" key="7">
    <source>
        <dbReference type="ARBA" id="ARBA00022723"/>
    </source>
</evidence>
<reference evidence="16 17" key="2">
    <citation type="journal article" date="2012" name="Open Biol.">
        <title>Characteristics of nucleosomes and linker DNA regions on the genome of the basidiomycete Mixia osmundae revealed by mono- and dinucleosome mapping.</title>
        <authorList>
            <person name="Nishida H."/>
            <person name="Kondo S."/>
            <person name="Matsumoto T."/>
            <person name="Suzuki Y."/>
            <person name="Yoshikawa H."/>
            <person name="Taylor T.D."/>
            <person name="Sugiyama J."/>
        </authorList>
    </citation>
    <scope>NUCLEOTIDE SEQUENCE [LARGE SCALE GENOMIC DNA]</scope>
    <source>
        <strain evidence="17">CBS 9802 / IAM 14324 / JCM 22182 / KY 12970</strain>
    </source>
</reference>
<evidence type="ECO:0000256" key="10">
    <source>
        <dbReference type="ARBA" id="ARBA00023004"/>
    </source>
</evidence>
<dbReference type="InterPro" id="IPR044831">
    <property type="entry name" value="Ccp1-like"/>
</dbReference>
<evidence type="ECO:0000313" key="17">
    <source>
        <dbReference type="Proteomes" id="UP000009131"/>
    </source>
</evidence>
<keyword evidence="9 13" id="KW-0560">Oxidoreductase</keyword>
<keyword evidence="8" id="KW-0809">Transit peptide</keyword>
<dbReference type="GO" id="GO:0046872">
    <property type="term" value="F:metal ion binding"/>
    <property type="evidence" value="ECO:0007669"/>
    <property type="project" value="UniProtKB-UniRule"/>
</dbReference>
<keyword evidence="5 13" id="KW-0575">Peroxidase</keyword>
<dbReference type="PRINTS" id="PR00459">
    <property type="entry name" value="ASPEROXIDASE"/>
</dbReference>
<comment type="function">
    <text evidence="1">Destroys radicals which are normally produced within the cells and which are toxic to biological systems.</text>
</comment>
<evidence type="ECO:0000256" key="6">
    <source>
        <dbReference type="ARBA" id="ARBA00022617"/>
    </source>
</evidence>
<accession>G7E3N4</accession>
<dbReference type="RefSeq" id="XP_014568024.1">
    <property type="nucleotide sequence ID" value="XM_014712538.1"/>
</dbReference>
<feature type="region of interest" description="Disordered" evidence="14">
    <location>
        <begin position="216"/>
        <end position="237"/>
    </location>
</feature>
<sequence>MASVMSSRMATPALRQIGQAASRRTIIQLATRQTARALPTYQRRSASTGSGPSSSSSSKTAIYAVGGLAGIGAAVWFFGLTDTKKAELEDDATGGHARARGMLGGVVDYQKVYNEIANVLEAEHYDDGSYGPVLIRLAWHCSGTYDKNSGNGGSNGATMRFAPESNHGANAGLLAARELLEPIHAKFPEMSYSDLWTLAGVVAVMQLGGPTIPWRPGRVDADASQCTPDGRLPDGDKDQDHLRQIFYRMGFDDEGIVALSGAHAVGRCHPDRSGFSGPWQHSPTSFNNEYYKLLFNEKWQLKKWDGPIQYEDKSTKSLMMLTTDMALTKDKAFKPIAKRFADDEGLFFTSFSKYFAQLLELGVPAKNFEGREPITFTPADV</sequence>
<dbReference type="OMA" id="QRKWNGP"/>
<feature type="domain" description="Plant heme peroxidase family profile" evidence="15">
    <location>
        <begin position="176"/>
        <end position="381"/>
    </location>
</feature>
<evidence type="ECO:0000256" key="11">
    <source>
        <dbReference type="ARBA" id="ARBA00023128"/>
    </source>
</evidence>
<comment type="similarity">
    <text evidence="4">Belongs to the peroxidase family. Cytochrome c peroxidase subfamily.</text>
</comment>
<dbReference type="HOGENOM" id="CLU_036959_1_1_1"/>
<comment type="catalytic activity">
    <reaction evidence="12">
        <text>2 Fe(II)-[cytochrome c] + H2O2 + 2 H(+) = 2 Fe(III)-[cytochrome c] + 2 H2O</text>
        <dbReference type="Rhea" id="RHEA:16581"/>
        <dbReference type="Rhea" id="RHEA-COMP:10350"/>
        <dbReference type="Rhea" id="RHEA-COMP:14399"/>
        <dbReference type="ChEBI" id="CHEBI:15377"/>
        <dbReference type="ChEBI" id="CHEBI:15378"/>
        <dbReference type="ChEBI" id="CHEBI:16240"/>
        <dbReference type="ChEBI" id="CHEBI:29033"/>
        <dbReference type="ChEBI" id="CHEBI:29034"/>
        <dbReference type="EC" id="1.11.1.5"/>
    </reaction>
</comment>
<dbReference type="FunFam" id="1.10.420.10:FF:000009">
    <property type="entry name" value="Ascorbate peroxidase"/>
    <property type="match status" value="1"/>
</dbReference>
<dbReference type="Gene3D" id="1.10.520.10">
    <property type="match status" value="1"/>
</dbReference>
<evidence type="ECO:0000256" key="5">
    <source>
        <dbReference type="ARBA" id="ARBA00022559"/>
    </source>
</evidence>
<comment type="caution">
    <text evidence="16">The sequence shown here is derived from an EMBL/GenBank/DDBJ whole genome shotgun (WGS) entry which is preliminary data.</text>
</comment>
<dbReference type="GO" id="GO:0005759">
    <property type="term" value="C:mitochondrial matrix"/>
    <property type="evidence" value="ECO:0007669"/>
    <property type="project" value="UniProtKB-SubCell"/>
</dbReference>
<dbReference type="GO" id="GO:0020037">
    <property type="term" value="F:heme binding"/>
    <property type="evidence" value="ECO:0007669"/>
    <property type="project" value="UniProtKB-UniRule"/>
</dbReference>
<evidence type="ECO:0000256" key="9">
    <source>
        <dbReference type="ARBA" id="ARBA00023002"/>
    </source>
</evidence>
<evidence type="ECO:0000256" key="3">
    <source>
        <dbReference type="ARBA" id="ARBA00004569"/>
    </source>
</evidence>
<evidence type="ECO:0000256" key="1">
    <source>
        <dbReference type="ARBA" id="ARBA00003917"/>
    </source>
</evidence>
<keyword evidence="6" id="KW-0349">Heme</keyword>
<evidence type="ECO:0000256" key="2">
    <source>
        <dbReference type="ARBA" id="ARBA00004305"/>
    </source>
</evidence>
<proteinExistence type="inferred from homology"/>
<keyword evidence="11" id="KW-0496">Mitochondrion</keyword>
<evidence type="ECO:0000256" key="4">
    <source>
        <dbReference type="ARBA" id="ARBA00005997"/>
    </source>
</evidence>
<dbReference type="GO" id="GO:0034599">
    <property type="term" value="P:cellular response to oxidative stress"/>
    <property type="evidence" value="ECO:0007669"/>
    <property type="project" value="InterPro"/>
</dbReference>
<dbReference type="Gene3D" id="1.10.420.10">
    <property type="entry name" value="Peroxidase, domain 2"/>
    <property type="match status" value="1"/>
</dbReference>
<evidence type="ECO:0000313" key="16">
    <source>
        <dbReference type="EMBL" id="GAA97444.1"/>
    </source>
</evidence>
<dbReference type="AlphaFoldDB" id="G7E3N4"/>
<dbReference type="SUPFAM" id="SSF48113">
    <property type="entry name" value="Heme-dependent peroxidases"/>
    <property type="match status" value="1"/>
</dbReference>
<comment type="subcellular location">
    <subcellularLocation>
        <location evidence="3">Mitochondrion intermembrane space</location>
    </subcellularLocation>
    <subcellularLocation>
        <location evidence="2">Mitochondrion matrix</location>
    </subcellularLocation>
</comment>
<dbReference type="InterPro" id="IPR019794">
    <property type="entry name" value="Peroxidases_AS"/>
</dbReference>
<dbReference type="GO" id="GO:0042744">
    <property type="term" value="P:hydrogen peroxide catabolic process"/>
    <property type="evidence" value="ECO:0007669"/>
    <property type="project" value="TreeGrafter"/>
</dbReference>
<evidence type="ECO:0000256" key="8">
    <source>
        <dbReference type="ARBA" id="ARBA00022946"/>
    </source>
</evidence>
<feature type="region of interest" description="Disordered" evidence="14">
    <location>
        <begin position="38"/>
        <end position="58"/>
    </location>
</feature>
<dbReference type="EMBL" id="BABT02000119">
    <property type="protein sequence ID" value="GAA97444.1"/>
    <property type="molecule type" value="Genomic_DNA"/>
</dbReference>
<dbReference type="GO" id="GO:0004130">
    <property type="term" value="F:cytochrome-c peroxidase activity"/>
    <property type="evidence" value="ECO:0007669"/>
    <property type="project" value="UniProtKB-EC"/>
</dbReference>
<dbReference type="EC" id="1.11.1.-" evidence="13"/>
<reference evidence="16 17" key="1">
    <citation type="journal article" date="2011" name="J. Gen. Appl. Microbiol.">
        <title>Draft genome sequencing of the enigmatic basidiomycete Mixia osmundae.</title>
        <authorList>
            <person name="Nishida H."/>
            <person name="Nagatsuka Y."/>
            <person name="Sugiyama J."/>
        </authorList>
    </citation>
    <scope>NUCLEOTIDE SEQUENCE [LARGE SCALE GENOMIC DNA]</scope>
    <source>
        <strain evidence="17">CBS 9802 / IAM 14324 / JCM 22182 / KY 12970</strain>
    </source>
</reference>
<gene>
    <name evidence="16" type="primary">Mo04123</name>
    <name evidence="16" type="ORF">E5Q_04123</name>
</gene>
<dbReference type="InterPro" id="IPR002016">
    <property type="entry name" value="Haem_peroxidase"/>
</dbReference>
<dbReference type="CDD" id="cd00691">
    <property type="entry name" value="ascorbate_peroxidase"/>
    <property type="match status" value="1"/>
</dbReference>
<evidence type="ECO:0000256" key="12">
    <source>
        <dbReference type="ARBA" id="ARBA00049265"/>
    </source>
</evidence>
<dbReference type="GO" id="GO:0000302">
    <property type="term" value="P:response to reactive oxygen species"/>
    <property type="evidence" value="ECO:0007669"/>
    <property type="project" value="TreeGrafter"/>
</dbReference>
<keyword evidence="10" id="KW-0408">Iron</keyword>
<name>G7E3N4_MIXOS</name>
<dbReference type="STRING" id="764103.G7E3N4"/>
<organism evidence="16 17">
    <name type="scientific">Mixia osmundae (strain CBS 9802 / IAM 14324 / JCM 22182 / KY 12970)</name>
    <dbReference type="NCBI Taxonomy" id="764103"/>
    <lineage>
        <taxon>Eukaryota</taxon>
        <taxon>Fungi</taxon>
        <taxon>Dikarya</taxon>
        <taxon>Basidiomycota</taxon>
        <taxon>Pucciniomycotina</taxon>
        <taxon>Mixiomycetes</taxon>
        <taxon>Mixiales</taxon>
        <taxon>Mixiaceae</taxon>
        <taxon>Mixia</taxon>
    </lineage>
</organism>
<feature type="compositionally biased region" description="Low complexity" evidence="14">
    <location>
        <begin position="45"/>
        <end position="58"/>
    </location>
</feature>
<dbReference type="Pfam" id="PF00141">
    <property type="entry name" value="peroxidase"/>
    <property type="match status" value="1"/>
</dbReference>
<dbReference type="PRINTS" id="PR00458">
    <property type="entry name" value="PEROXIDASE"/>
</dbReference>
<dbReference type="GO" id="GO:0005758">
    <property type="term" value="C:mitochondrial intermembrane space"/>
    <property type="evidence" value="ECO:0007669"/>
    <property type="project" value="UniProtKB-SubCell"/>
</dbReference>
<keyword evidence="7" id="KW-0479">Metal-binding</keyword>
<evidence type="ECO:0000256" key="14">
    <source>
        <dbReference type="SAM" id="MobiDB-lite"/>
    </source>
</evidence>
<dbReference type="OrthoDB" id="2859658at2759"/>
<dbReference type="InterPro" id="IPR002207">
    <property type="entry name" value="Peroxidase_I"/>
</dbReference>
<protein>
    <recommendedName>
        <fullName evidence="13">Peroxidase</fullName>
        <ecNumber evidence="13">1.11.1.-</ecNumber>
    </recommendedName>
</protein>
<dbReference type="Proteomes" id="UP000009131">
    <property type="component" value="Unassembled WGS sequence"/>
</dbReference>
<keyword evidence="17" id="KW-1185">Reference proteome</keyword>
<dbReference type="PROSITE" id="PS00436">
    <property type="entry name" value="PEROXIDASE_2"/>
    <property type="match status" value="1"/>
</dbReference>
<evidence type="ECO:0000259" key="15">
    <source>
        <dbReference type="PROSITE" id="PS50873"/>
    </source>
</evidence>
<dbReference type="eggNOG" id="ENOG502QR1E">
    <property type="taxonomic scope" value="Eukaryota"/>
</dbReference>
<dbReference type="PROSITE" id="PS50873">
    <property type="entry name" value="PEROXIDASE_4"/>
    <property type="match status" value="1"/>
</dbReference>
<evidence type="ECO:0000256" key="13">
    <source>
        <dbReference type="RuleBase" id="RU363051"/>
    </source>
</evidence>